<dbReference type="Proteomes" id="UP000182915">
    <property type="component" value="Chromosome I"/>
</dbReference>
<dbReference type="GO" id="GO:0008610">
    <property type="term" value="P:lipid biosynthetic process"/>
    <property type="evidence" value="ECO:0007669"/>
    <property type="project" value="InterPro"/>
</dbReference>
<evidence type="ECO:0000313" key="8">
    <source>
        <dbReference type="EMBL" id="SEH46251.1"/>
    </source>
</evidence>
<dbReference type="InterPro" id="IPR029063">
    <property type="entry name" value="SAM-dependent_MTases_sf"/>
</dbReference>
<evidence type="ECO:0000313" key="9">
    <source>
        <dbReference type="Proteomes" id="UP000182915"/>
    </source>
</evidence>
<evidence type="ECO:0000256" key="2">
    <source>
        <dbReference type="ARBA" id="ARBA00022603"/>
    </source>
</evidence>
<keyword evidence="2" id="KW-0489">Methyltransferase</keyword>
<dbReference type="InterPro" id="IPR003333">
    <property type="entry name" value="CMAS"/>
</dbReference>
<dbReference type="GO" id="GO:0008168">
    <property type="term" value="F:methyltransferase activity"/>
    <property type="evidence" value="ECO:0007669"/>
    <property type="project" value="UniProtKB-KW"/>
</dbReference>
<dbReference type="Pfam" id="PF02353">
    <property type="entry name" value="CMAS"/>
    <property type="match status" value="1"/>
</dbReference>
<dbReference type="RefSeq" id="WP_083405469.1">
    <property type="nucleotide sequence ID" value="NZ_LT629971.1"/>
</dbReference>
<sequence length="293" mass="33428">MGDAVVSARMRKNFENIHAHYDLSDEFFGLFQDPSRIYSCAYFEPAELSLEQAQYAKVDLHLDRLAPEPGMTVLDIGCGWGATLKRAVERHDVNVVGLTLSRNQHAASTALLDAVDTDRSRRVLLTGWEDFDEPVDRILSIEAFEHFGFERYDEFFAKCYDILPAGGRMTIQTSISYHPEEFRARGIPLSIDVLKFIKFMITEIFPGARLPSTQMLWTHAERAGFTVDEVVSLREHYVKTLTLWGDALEANRDAAVAIQSQTVYDRYMKYLRGCAQKFADEYIDVLLVTYAKD</sequence>
<feature type="active site" evidence="6">
    <location>
        <position position="274"/>
    </location>
</feature>
<keyword evidence="3" id="KW-0808">Transferase</keyword>
<organism evidence="8 9">
    <name type="scientific">Mycolicibacterium rutilum</name>
    <name type="common">Mycobacterium rutilum</name>
    <dbReference type="NCBI Taxonomy" id="370526"/>
    <lineage>
        <taxon>Bacteria</taxon>
        <taxon>Bacillati</taxon>
        <taxon>Actinomycetota</taxon>
        <taxon>Actinomycetes</taxon>
        <taxon>Mycobacteriales</taxon>
        <taxon>Mycobacteriaceae</taxon>
        <taxon>Mycolicibacterium</taxon>
    </lineage>
</organism>
<accession>A0A1H6IH53</accession>
<dbReference type="FunFam" id="3.40.50.150:FF:000115">
    <property type="entry name" value="Cyclopropane mycolic acid synthase 1"/>
    <property type="match status" value="1"/>
</dbReference>
<reference evidence="9" key="1">
    <citation type="submission" date="2016-10" db="EMBL/GenBank/DDBJ databases">
        <authorList>
            <person name="Varghese N."/>
            <person name="Submissions S."/>
        </authorList>
    </citation>
    <scope>NUCLEOTIDE SEQUENCE [LARGE SCALE GENOMIC DNA]</scope>
    <source>
        <strain evidence="9">DSM 45405</strain>
    </source>
</reference>
<gene>
    <name evidence="8" type="ORF">SAMN04489835_0075</name>
</gene>
<keyword evidence="9" id="KW-1185">Reference proteome</keyword>
<evidence type="ECO:0000256" key="5">
    <source>
        <dbReference type="ARBA" id="ARBA00023098"/>
    </source>
</evidence>
<dbReference type="Gene3D" id="3.40.50.150">
    <property type="entry name" value="Vaccinia Virus protein VP39"/>
    <property type="match status" value="1"/>
</dbReference>
<keyword evidence="4" id="KW-0949">S-adenosyl-L-methionine</keyword>
<dbReference type="NCBIfam" id="NF040660">
    <property type="entry name" value="mycolic_MTase"/>
    <property type="match status" value="1"/>
</dbReference>
<feature type="binding site" evidence="7">
    <location>
        <begin position="73"/>
        <end position="81"/>
    </location>
    <ligand>
        <name>S-adenosyl-L-methionine</name>
        <dbReference type="ChEBI" id="CHEBI:59789"/>
    </ligand>
</feature>
<dbReference type="EMBL" id="LT629971">
    <property type="protein sequence ID" value="SEH46251.1"/>
    <property type="molecule type" value="Genomic_DNA"/>
</dbReference>
<dbReference type="PANTHER" id="PTHR43667:SF1">
    <property type="entry name" value="CYCLOPROPANE-FATTY-ACYL-PHOSPHOLIPID SYNTHASE"/>
    <property type="match status" value="1"/>
</dbReference>
<dbReference type="OrthoDB" id="9782855at2"/>
<proteinExistence type="inferred from homology"/>
<evidence type="ECO:0000256" key="4">
    <source>
        <dbReference type="ARBA" id="ARBA00022691"/>
    </source>
</evidence>
<keyword evidence="5" id="KW-0443">Lipid metabolism</keyword>
<evidence type="ECO:0000256" key="6">
    <source>
        <dbReference type="PIRSR" id="PIRSR003085-1"/>
    </source>
</evidence>
<feature type="binding site" evidence="7">
    <location>
        <begin position="38"/>
        <end position="39"/>
    </location>
    <ligand>
        <name>S-adenosyl-L-methionine</name>
        <dbReference type="ChEBI" id="CHEBI:59789"/>
    </ligand>
</feature>
<evidence type="ECO:0000256" key="1">
    <source>
        <dbReference type="ARBA" id="ARBA00010815"/>
    </source>
</evidence>
<dbReference type="PANTHER" id="PTHR43667">
    <property type="entry name" value="CYCLOPROPANE-FATTY-ACYL-PHOSPHOLIPID SYNTHASE"/>
    <property type="match status" value="1"/>
</dbReference>
<dbReference type="SUPFAM" id="SSF53335">
    <property type="entry name" value="S-adenosyl-L-methionine-dependent methyltransferases"/>
    <property type="match status" value="1"/>
</dbReference>
<dbReference type="PIRSF" id="PIRSF003085">
    <property type="entry name" value="CMAS"/>
    <property type="match status" value="1"/>
</dbReference>
<protein>
    <submittedName>
        <fullName evidence="8">Cyclopropane-fatty-acyl-phospholipid synthase</fullName>
    </submittedName>
</protein>
<evidence type="ECO:0000256" key="7">
    <source>
        <dbReference type="PIRSR" id="PIRSR003085-2"/>
    </source>
</evidence>
<dbReference type="AlphaFoldDB" id="A0A1H6IH53"/>
<feature type="binding site" evidence="7">
    <location>
        <begin position="128"/>
        <end position="129"/>
    </location>
    <ligand>
        <name>S-adenosyl-L-methionine</name>
        <dbReference type="ChEBI" id="CHEBI:59789"/>
    </ligand>
</feature>
<name>A0A1H6IH53_MYCRU</name>
<dbReference type="STRING" id="370526.SAMN04489835_0075"/>
<dbReference type="InterPro" id="IPR047672">
    <property type="entry name" value="CMAS_actinobact"/>
</dbReference>
<dbReference type="InterPro" id="IPR050723">
    <property type="entry name" value="CFA/CMAS"/>
</dbReference>
<comment type="similarity">
    <text evidence="1">Belongs to the CFA/CMAS family.</text>
</comment>
<dbReference type="CDD" id="cd02440">
    <property type="entry name" value="AdoMet_MTases"/>
    <property type="match status" value="1"/>
</dbReference>
<dbReference type="GO" id="GO:0032259">
    <property type="term" value="P:methylation"/>
    <property type="evidence" value="ECO:0007669"/>
    <property type="project" value="UniProtKB-KW"/>
</dbReference>
<feature type="binding site" evidence="7">
    <location>
        <begin position="99"/>
        <end position="104"/>
    </location>
    <ligand>
        <name>S-adenosyl-L-methionine</name>
        <dbReference type="ChEBI" id="CHEBI:59789"/>
    </ligand>
</feature>
<evidence type="ECO:0000256" key="3">
    <source>
        <dbReference type="ARBA" id="ARBA00022679"/>
    </source>
</evidence>